<organism evidence="3 4">
    <name type="scientific">Variovorax paradoxus</name>
    <dbReference type="NCBI Taxonomy" id="34073"/>
    <lineage>
        <taxon>Bacteria</taxon>
        <taxon>Pseudomonadati</taxon>
        <taxon>Pseudomonadota</taxon>
        <taxon>Betaproteobacteria</taxon>
        <taxon>Burkholderiales</taxon>
        <taxon>Comamonadaceae</taxon>
        <taxon>Variovorax</taxon>
    </lineage>
</organism>
<dbReference type="Gene3D" id="1.20.144.10">
    <property type="entry name" value="Phosphatidic acid phosphatase type 2/haloperoxidase"/>
    <property type="match status" value="1"/>
</dbReference>
<evidence type="ECO:0000256" key="1">
    <source>
        <dbReference type="SAM" id="Phobius"/>
    </source>
</evidence>
<dbReference type="InterPro" id="IPR000326">
    <property type="entry name" value="PAP2/HPO"/>
</dbReference>
<accession>A0A2W5RPE3</accession>
<keyword evidence="1" id="KW-0472">Membrane</keyword>
<feature type="transmembrane region" description="Helical" evidence="1">
    <location>
        <begin position="193"/>
        <end position="212"/>
    </location>
</feature>
<dbReference type="EMBL" id="QFPP01000218">
    <property type="protein sequence ID" value="PZQ72487.1"/>
    <property type="molecule type" value="Genomic_DNA"/>
</dbReference>
<dbReference type="InterPro" id="IPR036938">
    <property type="entry name" value="PAP2/HPO_sf"/>
</dbReference>
<feature type="transmembrane region" description="Helical" evidence="1">
    <location>
        <begin position="138"/>
        <end position="158"/>
    </location>
</feature>
<evidence type="ECO:0000259" key="2">
    <source>
        <dbReference type="Pfam" id="PF01569"/>
    </source>
</evidence>
<keyword evidence="1" id="KW-0812">Transmembrane</keyword>
<dbReference type="SUPFAM" id="SSF48317">
    <property type="entry name" value="Acid phosphatase/Vanadium-dependent haloperoxidase"/>
    <property type="match status" value="1"/>
</dbReference>
<protein>
    <submittedName>
        <fullName evidence="3">PA-phosphatase</fullName>
    </submittedName>
</protein>
<dbReference type="AlphaFoldDB" id="A0A2W5RPE3"/>
<feature type="transmembrane region" description="Helical" evidence="1">
    <location>
        <begin position="22"/>
        <end position="42"/>
    </location>
</feature>
<proteinExistence type="predicted"/>
<comment type="caution">
    <text evidence="3">The sequence shown here is derived from an EMBL/GenBank/DDBJ whole genome shotgun (WGS) entry which is preliminary data.</text>
</comment>
<feature type="domain" description="Phosphatidic acid phosphatase type 2/haloperoxidase" evidence="2">
    <location>
        <begin position="113"/>
        <end position="218"/>
    </location>
</feature>
<evidence type="ECO:0000313" key="3">
    <source>
        <dbReference type="EMBL" id="PZQ72487.1"/>
    </source>
</evidence>
<dbReference type="Proteomes" id="UP000249135">
    <property type="component" value="Unassembled WGS sequence"/>
</dbReference>
<feature type="transmembrane region" description="Helical" evidence="1">
    <location>
        <begin position="170"/>
        <end position="187"/>
    </location>
</feature>
<evidence type="ECO:0000313" key="4">
    <source>
        <dbReference type="Proteomes" id="UP000249135"/>
    </source>
</evidence>
<dbReference type="Pfam" id="PF01569">
    <property type="entry name" value="PAP2"/>
    <property type="match status" value="1"/>
</dbReference>
<reference evidence="3 4" key="1">
    <citation type="submission" date="2017-08" db="EMBL/GenBank/DDBJ databases">
        <title>Infants hospitalized years apart are colonized by the same room-sourced microbial strains.</title>
        <authorList>
            <person name="Brooks B."/>
            <person name="Olm M.R."/>
            <person name="Firek B.A."/>
            <person name="Baker R."/>
            <person name="Thomas B.C."/>
            <person name="Morowitz M.J."/>
            <person name="Banfield J.F."/>
        </authorList>
    </citation>
    <scope>NUCLEOTIDE SEQUENCE [LARGE SCALE GENOMIC DNA]</scope>
    <source>
        <strain evidence="3">S2_005_003_R2_41</strain>
    </source>
</reference>
<gene>
    <name evidence="3" type="ORF">DI563_16380</name>
</gene>
<keyword evidence="1" id="KW-1133">Transmembrane helix</keyword>
<name>A0A2W5RPE3_VARPD</name>
<feature type="transmembrane region" description="Helical" evidence="1">
    <location>
        <begin position="62"/>
        <end position="81"/>
    </location>
</feature>
<feature type="transmembrane region" description="Helical" evidence="1">
    <location>
        <begin position="93"/>
        <end position="114"/>
    </location>
</feature>
<sequence length="234" mass="25735">MPIPDPARPWTTELGSRMREHFFLKAVGTTVWVWVFFIGYFHMLRHPAYPVTVMPLTWVDQWVPFEPAALVPYLSLWLYVGIAPGLQRGFRPLLVYGLWAAALCAVGLGIFHFWPTQIPPMPVDPTAPGFALLQGIDAAGNACPSMHVAISAFTVLWVEHLLRRAGAPAWLRLGNVAWFLAIAWSTLAVKQHVALDVLAGAALGGVFAAASLRWRPAERPGPVAAPRTAIMSRQ</sequence>